<feature type="non-terminal residue" evidence="2">
    <location>
        <position position="1"/>
    </location>
</feature>
<evidence type="ECO:0000313" key="2">
    <source>
        <dbReference type="EMBL" id="JAG61472.1"/>
    </source>
</evidence>
<feature type="region of interest" description="Disordered" evidence="1">
    <location>
        <begin position="116"/>
        <end position="141"/>
    </location>
</feature>
<evidence type="ECO:0008006" key="3">
    <source>
        <dbReference type="Google" id="ProtNLM"/>
    </source>
</evidence>
<proteinExistence type="predicted"/>
<organism evidence="2">
    <name type="scientific">Lygus hesperus</name>
    <name type="common">Western plant bug</name>
    <dbReference type="NCBI Taxonomy" id="30085"/>
    <lineage>
        <taxon>Eukaryota</taxon>
        <taxon>Metazoa</taxon>
        <taxon>Ecdysozoa</taxon>
        <taxon>Arthropoda</taxon>
        <taxon>Hexapoda</taxon>
        <taxon>Insecta</taxon>
        <taxon>Pterygota</taxon>
        <taxon>Neoptera</taxon>
        <taxon>Paraneoptera</taxon>
        <taxon>Hemiptera</taxon>
        <taxon>Heteroptera</taxon>
        <taxon>Panheteroptera</taxon>
        <taxon>Cimicomorpha</taxon>
        <taxon>Miridae</taxon>
        <taxon>Mirini</taxon>
        <taxon>Lygus</taxon>
    </lineage>
</organism>
<feature type="compositionally biased region" description="Acidic residues" evidence="1">
    <location>
        <begin position="26"/>
        <end position="36"/>
    </location>
</feature>
<feature type="non-terminal residue" evidence="2">
    <location>
        <position position="626"/>
    </location>
</feature>
<reference evidence="2" key="1">
    <citation type="submission" date="2014-09" db="EMBL/GenBank/DDBJ databases">
        <authorList>
            <person name="Magalhaes I.L.F."/>
            <person name="Oliveira U."/>
            <person name="Santos F.R."/>
            <person name="Vidigal T.H.D.A."/>
            <person name="Brescovit A.D."/>
            <person name="Santos A.J."/>
        </authorList>
    </citation>
    <scope>NUCLEOTIDE SEQUENCE</scope>
</reference>
<feature type="region of interest" description="Disordered" evidence="1">
    <location>
        <begin position="1"/>
        <end position="94"/>
    </location>
</feature>
<dbReference type="SUPFAM" id="SSF48371">
    <property type="entry name" value="ARM repeat"/>
    <property type="match status" value="1"/>
</dbReference>
<protein>
    <recommendedName>
        <fullName evidence="3">TOG domain-containing protein</fullName>
    </recommendedName>
</protein>
<dbReference type="InterPro" id="IPR011989">
    <property type="entry name" value="ARM-like"/>
</dbReference>
<dbReference type="AlphaFoldDB" id="A0A0K8T7F8"/>
<feature type="compositionally biased region" description="Polar residues" evidence="1">
    <location>
        <begin position="59"/>
        <end position="75"/>
    </location>
</feature>
<accession>A0A0K8T7F8</accession>
<name>A0A0K8T7F8_LYGHE</name>
<evidence type="ECO:0000256" key="1">
    <source>
        <dbReference type="SAM" id="MobiDB-lite"/>
    </source>
</evidence>
<feature type="compositionally biased region" description="Low complexity" evidence="1">
    <location>
        <begin position="441"/>
        <end position="453"/>
    </location>
</feature>
<dbReference type="InterPro" id="IPR016024">
    <property type="entry name" value="ARM-type_fold"/>
</dbReference>
<feature type="region of interest" description="Disordered" evidence="1">
    <location>
        <begin position="427"/>
        <end position="453"/>
    </location>
</feature>
<sequence length="626" mass="70282">EEDKLQTEDDLMMNNSAVLASRTEPPDIDDFEDEDDNSRKSPRRVRFGGEVVKLRTPDSDVTNDGQKNDVASESPFSEDAKSEGDPGESSFEVIPHKSGPLRVRSSHIPIPIHPVVSRPRRRTPEPFIPTYDGGDSVTSSSEGEQFMTRDFYVLQRGELANLSFLPSDLLQLLAKKDDWRTRVRGLDRLASWVSSGRLSSEQGSHLLWYMIGCLSEEPRQARLIAGLLRATRAVIGQSPGNLGSVLPWLVPGICRHLACGSPLPARLEAVEAIKTLMRISTPAAVINIIFSDRCVHSRSSKLRENSLLCLLYALMTFPSNEFDCVNLSSRIKEMAVNEPKRRVRQAVLETLAVLSQFVPRTALTIEPGEYDNADDALFFSDGLQARLARRQLPTVSHEGLILYALQIPPMTGTDVDWILAGVGSLSSGSARSRSQMDNQKSTLSQSSESMFSSWSKEPTNQKMMAIGTAMPQKSFENLYNNNNYDERYYYNPSWSNDPRHNHPSNTQGFPHLNMSYAGRFSSRNNNNVSRSDLSQTWAGSRWTQQTEVPPHVSIKQSALNQTLHSGLPPIGGAHVADWRNRKDNSDQMVTGYRVYNQEELRKGRWDRRPDYTSFRRPVMSSYNGKE</sequence>
<dbReference type="EMBL" id="GBRD01004349">
    <property type="protein sequence ID" value="JAG61472.1"/>
    <property type="molecule type" value="Transcribed_RNA"/>
</dbReference>
<dbReference type="Gene3D" id="1.25.10.10">
    <property type="entry name" value="Leucine-rich Repeat Variant"/>
    <property type="match status" value="1"/>
</dbReference>